<evidence type="ECO:0000256" key="4">
    <source>
        <dbReference type="ARBA" id="ARBA00022827"/>
    </source>
</evidence>
<name>A0AAW0TED5_SCYPA</name>
<feature type="chain" id="PRO_5043463416" description="Glucose-methanol-choline oxidoreductase N-terminal domain-containing protein" evidence="6">
    <location>
        <begin position="23"/>
        <end position="586"/>
    </location>
</feature>
<dbReference type="GO" id="GO:0016614">
    <property type="term" value="F:oxidoreductase activity, acting on CH-OH group of donors"/>
    <property type="evidence" value="ECO:0007669"/>
    <property type="project" value="InterPro"/>
</dbReference>
<feature type="domain" description="Glucose-methanol-choline oxidoreductase N-terminal" evidence="7">
    <location>
        <begin position="265"/>
        <end position="279"/>
    </location>
</feature>
<dbReference type="Pfam" id="PF00732">
    <property type="entry name" value="GMC_oxred_N"/>
    <property type="match status" value="1"/>
</dbReference>
<dbReference type="GO" id="GO:0050660">
    <property type="term" value="F:flavin adenine dinucleotide binding"/>
    <property type="evidence" value="ECO:0007669"/>
    <property type="project" value="InterPro"/>
</dbReference>
<dbReference type="PANTHER" id="PTHR11552">
    <property type="entry name" value="GLUCOSE-METHANOL-CHOLINE GMC OXIDOREDUCTASE"/>
    <property type="match status" value="1"/>
</dbReference>
<gene>
    <name evidence="8" type="ORF">O3P69_016475</name>
</gene>
<feature type="signal peptide" evidence="6">
    <location>
        <begin position="1"/>
        <end position="22"/>
    </location>
</feature>
<evidence type="ECO:0000256" key="3">
    <source>
        <dbReference type="ARBA" id="ARBA00022630"/>
    </source>
</evidence>
<keyword evidence="6" id="KW-0732">Signal</keyword>
<keyword evidence="4 5" id="KW-0274">FAD</keyword>
<dbReference type="SUPFAM" id="SSF51905">
    <property type="entry name" value="FAD/NAD(P)-binding domain"/>
    <property type="match status" value="1"/>
</dbReference>
<dbReference type="InterPro" id="IPR012132">
    <property type="entry name" value="GMC_OxRdtase"/>
</dbReference>
<dbReference type="Gene3D" id="3.30.560.10">
    <property type="entry name" value="Glucose Oxidase, domain 3"/>
    <property type="match status" value="1"/>
</dbReference>
<comment type="cofactor">
    <cofactor evidence="1 5">
        <name>FAD</name>
        <dbReference type="ChEBI" id="CHEBI:57692"/>
    </cofactor>
</comment>
<evidence type="ECO:0000259" key="7">
    <source>
        <dbReference type="PROSITE" id="PS00624"/>
    </source>
</evidence>
<dbReference type="AlphaFoldDB" id="A0AAW0TED5"/>
<accession>A0AAW0TED5</accession>
<protein>
    <recommendedName>
        <fullName evidence="7">Glucose-methanol-choline oxidoreductase N-terminal domain-containing protein</fullName>
    </recommendedName>
</protein>
<comment type="similarity">
    <text evidence="2">Belongs to the GMC oxidoreductase family.</text>
</comment>
<sequence length="586" mass="65823">MSSTVTFFPSTILLLLEEAALDAWWRRVSRRWRSGVFSCWRLEESRPWRPKYQGFLPISFVPGYNEDWGYRTTPQKYSSQNFANKAARQHQGRVLGGGSTVNAMYHVRGNRRDYDYWAALGNPGWDYNSVLPYFIKSEDYRGDLGETAAYHGRGGPIGVTPAPLTPLTKAYIQGGMELGYNYVDYNGPEQIGFSQATFNIRDGVRSSVVEEYLKPASSRPNLHILHGANVLQIVFEDKRATGVKFLYKGKVIEVGARREVILSAGSIASPKLLMLSGVGPRYHLQHHQIPVVVDLPGVGQNVHDHVEVLGLSWTTDERVSFSSLFDTFGPSSILQYKLSRKGLLGTAPLNFLNAWVKVRPEGDPMWPDIQVFFNSATFAYDKGTLNPALWGLDMRVTFLTHFSPLRRNITNTRAEIYGREGFTIRPIILRPKSRGTITLRSKNPDDYPVIDPQLLSHPEDVKTLVEGVKFALRLGNTSVFANTFKAKFFDKPLPDCAGEWYGSDAYWECFVRHMTTTFYHITGSCKMAPPSDPFGVVDHKLRVRGVAGLRVIDFSVLPAVVSGNSHAPTVMIAEKGSDLIKEDWSR</sequence>
<proteinExistence type="inferred from homology"/>
<evidence type="ECO:0000256" key="2">
    <source>
        <dbReference type="ARBA" id="ARBA00010790"/>
    </source>
</evidence>
<dbReference type="Gene3D" id="3.50.50.60">
    <property type="entry name" value="FAD/NAD(P)-binding domain"/>
    <property type="match status" value="1"/>
</dbReference>
<evidence type="ECO:0000256" key="5">
    <source>
        <dbReference type="PIRSR" id="PIRSR000137-2"/>
    </source>
</evidence>
<dbReference type="Proteomes" id="UP001487740">
    <property type="component" value="Unassembled WGS sequence"/>
</dbReference>
<feature type="binding site" evidence="5">
    <location>
        <position position="94"/>
    </location>
    <ligand>
        <name>FAD</name>
        <dbReference type="ChEBI" id="CHEBI:57692"/>
    </ligand>
</feature>
<dbReference type="InterPro" id="IPR000172">
    <property type="entry name" value="GMC_OxRdtase_N"/>
</dbReference>
<dbReference type="PANTHER" id="PTHR11552:SF147">
    <property type="entry name" value="CHOLINE DEHYDROGENASE, MITOCHONDRIAL"/>
    <property type="match status" value="1"/>
</dbReference>
<organism evidence="8 9">
    <name type="scientific">Scylla paramamosain</name>
    <name type="common">Mud crab</name>
    <dbReference type="NCBI Taxonomy" id="85552"/>
    <lineage>
        <taxon>Eukaryota</taxon>
        <taxon>Metazoa</taxon>
        <taxon>Ecdysozoa</taxon>
        <taxon>Arthropoda</taxon>
        <taxon>Crustacea</taxon>
        <taxon>Multicrustacea</taxon>
        <taxon>Malacostraca</taxon>
        <taxon>Eumalacostraca</taxon>
        <taxon>Eucarida</taxon>
        <taxon>Decapoda</taxon>
        <taxon>Pleocyemata</taxon>
        <taxon>Brachyura</taxon>
        <taxon>Eubrachyura</taxon>
        <taxon>Portunoidea</taxon>
        <taxon>Portunidae</taxon>
        <taxon>Portuninae</taxon>
        <taxon>Scylla</taxon>
    </lineage>
</organism>
<keyword evidence="3" id="KW-0285">Flavoprotein</keyword>
<dbReference type="InterPro" id="IPR036188">
    <property type="entry name" value="FAD/NAD-bd_sf"/>
</dbReference>
<evidence type="ECO:0000313" key="9">
    <source>
        <dbReference type="Proteomes" id="UP001487740"/>
    </source>
</evidence>
<dbReference type="EMBL" id="JARAKH010000032">
    <property type="protein sequence ID" value="KAK8385719.1"/>
    <property type="molecule type" value="Genomic_DNA"/>
</dbReference>
<evidence type="ECO:0000256" key="1">
    <source>
        <dbReference type="ARBA" id="ARBA00001974"/>
    </source>
</evidence>
<dbReference type="PIRSF" id="PIRSF000137">
    <property type="entry name" value="Alcohol_oxidase"/>
    <property type="match status" value="1"/>
</dbReference>
<evidence type="ECO:0000313" key="8">
    <source>
        <dbReference type="EMBL" id="KAK8385719.1"/>
    </source>
</evidence>
<keyword evidence="9" id="KW-1185">Reference proteome</keyword>
<reference evidence="8 9" key="1">
    <citation type="submission" date="2023-03" db="EMBL/GenBank/DDBJ databases">
        <title>High-quality genome of Scylla paramamosain provides insights in environmental adaptation.</title>
        <authorList>
            <person name="Zhang L."/>
        </authorList>
    </citation>
    <scope>NUCLEOTIDE SEQUENCE [LARGE SCALE GENOMIC DNA]</scope>
    <source>
        <strain evidence="8">LZ_2023a</strain>
        <tissue evidence="8">Muscle</tissue>
    </source>
</reference>
<dbReference type="InterPro" id="IPR007867">
    <property type="entry name" value="GMC_OxRtase_C"/>
</dbReference>
<comment type="caution">
    <text evidence="8">The sequence shown here is derived from an EMBL/GenBank/DDBJ whole genome shotgun (WGS) entry which is preliminary data.</text>
</comment>
<feature type="binding site" evidence="5">
    <location>
        <position position="230"/>
    </location>
    <ligand>
        <name>FAD</name>
        <dbReference type="ChEBI" id="CHEBI:57692"/>
    </ligand>
</feature>
<evidence type="ECO:0000256" key="6">
    <source>
        <dbReference type="SAM" id="SignalP"/>
    </source>
</evidence>
<dbReference type="Pfam" id="PF05199">
    <property type="entry name" value="GMC_oxred_C"/>
    <property type="match status" value="1"/>
</dbReference>
<dbReference type="PROSITE" id="PS00624">
    <property type="entry name" value="GMC_OXRED_2"/>
    <property type="match status" value="1"/>
</dbReference>
<dbReference type="SUPFAM" id="SSF54373">
    <property type="entry name" value="FAD-linked reductases, C-terminal domain"/>
    <property type="match status" value="1"/>
</dbReference>